<dbReference type="GO" id="GO:0005615">
    <property type="term" value="C:extracellular space"/>
    <property type="evidence" value="ECO:0007669"/>
    <property type="project" value="TreeGrafter"/>
</dbReference>
<dbReference type="FunFam" id="2.60.40.1120:FF:000015">
    <property type="entry name" value="carboxypeptidase D isoform X4"/>
    <property type="match status" value="1"/>
</dbReference>
<dbReference type="Pfam" id="PF00246">
    <property type="entry name" value="Peptidase_M14"/>
    <property type="match status" value="1"/>
</dbReference>
<evidence type="ECO:0000256" key="2">
    <source>
        <dbReference type="ARBA" id="ARBA00023180"/>
    </source>
</evidence>
<comment type="similarity">
    <text evidence="1 3">Belongs to the peptidase M14 family.</text>
</comment>
<name>A0A9P0IU33_APHGO</name>
<protein>
    <recommendedName>
        <fullName evidence="4">Peptidase M14 domain-containing protein</fullName>
    </recommendedName>
</protein>
<dbReference type="PANTHER" id="PTHR11532:SF84">
    <property type="entry name" value="CARBOXYPEPTIDASE M"/>
    <property type="match status" value="1"/>
</dbReference>
<keyword evidence="2" id="KW-0325">Glycoprotein</keyword>
<evidence type="ECO:0000313" key="5">
    <source>
        <dbReference type="EMBL" id="CAH1715853.1"/>
    </source>
</evidence>
<keyword evidence="6" id="KW-1185">Reference proteome</keyword>
<dbReference type="Pfam" id="PF13620">
    <property type="entry name" value="CarboxypepD_reg"/>
    <property type="match status" value="1"/>
</dbReference>
<feature type="domain" description="Peptidase M14" evidence="4">
    <location>
        <begin position="1"/>
        <end position="108"/>
    </location>
</feature>
<dbReference type="SUPFAM" id="SSF49464">
    <property type="entry name" value="Carboxypeptidase regulatory domain-like"/>
    <property type="match status" value="1"/>
</dbReference>
<dbReference type="GO" id="GO:0016485">
    <property type="term" value="P:protein processing"/>
    <property type="evidence" value="ECO:0007669"/>
    <property type="project" value="TreeGrafter"/>
</dbReference>
<dbReference type="SUPFAM" id="SSF53187">
    <property type="entry name" value="Zn-dependent exopeptidases"/>
    <property type="match status" value="1"/>
</dbReference>
<gene>
    <name evidence="5" type="ORF">APHIGO_LOCUS3327</name>
</gene>
<accession>A0A9P0IU33</accession>
<organism evidence="5 6">
    <name type="scientific">Aphis gossypii</name>
    <name type="common">Cotton aphid</name>
    <dbReference type="NCBI Taxonomy" id="80765"/>
    <lineage>
        <taxon>Eukaryota</taxon>
        <taxon>Metazoa</taxon>
        <taxon>Ecdysozoa</taxon>
        <taxon>Arthropoda</taxon>
        <taxon>Hexapoda</taxon>
        <taxon>Insecta</taxon>
        <taxon>Pterygota</taxon>
        <taxon>Neoptera</taxon>
        <taxon>Paraneoptera</taxon>
        <taxon>Hemiptera</taxon>
        <taxon>Sternorrhyncha</taxon>
        <taxon>Aphidomorpha</taxon>
        <taxon>Aphidoidea</taxon>
        <taxon>Aphididae</taxon>
        <taxon>Aphidini</taxon>
        <taxon>Aphis</taxon>
        <taxon>Aphis</taxon>
    </lineage>
</organism>
<evidence type="ECO:0000313" key="6">
    <source>
        <dbReference type="Proteomes" id="UP001154329"/>
    </source>
</evidence>
<reference evidence="5" key="1">
    <citation type="submission" date="2022-02" db="EMBL/GenBank/DDBJ databases">
        <authorList>
            <person name="King R."/>
        </authorList>
    </citation>
    <scope>NUCLEOTIDE SEQUENCE</scope>
</reference>
<evidence type="ECO:0000256" key="3">
    <source>
        <dbReference type="PROSITE-ProRule" id="PRU01379"/>
    </source>
</evidence>
<dbReference type="PANTHER" id="PTHR11532">
    <property type="entry name" value="PROTEASE M14 CARBOXYPEPTIDASE"/>
    <property type="match status" value="1"/>
</dbReference>
<dbReference type="SMART" id="SM00631">
    <property type="entry name" value="Zn_pept"/>
    <property type="match status" value="1"/>
</dbReference>
<dbReference type="AlphaFoldDB" id="A0A9P0IU33"/>
<evidence type="ECO:0000256" key="1">
    <source>
        <dbReference type="ARBA" id="ARBA00005988"/>
    </source>
</evidence>
<dbReference type="PROSITE" id="PS52035">
    <property type="entry name" value="PEPTIDASE_M14"/>
    <property type="match status" value="1"/>
</dbReference>
<proteinExistence type="inferred from homology"/>
<dbReference type="InterPro" id="IPR008969">
    <property type="entry name" value="CarboxyPept-like_regulatory"/>
</dbReference>
<dbReference type="CDD" id="cd11308">
    <property type="entry name" value="Peptidase_M14NE-CP-C_like"/>
    <property type="match status" value="1"/>
</dbReference>
<evidence type="ECO:0000259" key="4">
    <source>
        <dbReference type="PROSITE" id="PS52035"/>
    </source>
</evidence>
<dbReference type="EMBL" id="OU899034">
    <property type="protein sequence ID" value="CAH1715853.1"/>
    <property type="molecule type" value="Genomic_DNA"/>
</dbReference>
<reference evidence="5" key="2">
    <citation type="submission" date="2022-10" db="EMBL/GenBank/DDBJ databases">
        <authorList>
            <consortium name="ENA_rothamsted_submissions"/>
            <consortium name="culmorum"/>
            <person name="King R."/>
        </authorList>
    </citation>
    <scope>NUCLEOTIDE SEQUENCE</scope>
</reference>
<dbReference type="InterPro" id="IPR000834">
    <property type="entry name" value="Peptidase_M14"/>
</dbReference>
<dbReference type="Gene3D" id="3.40.630.10">
    <property type="entry name" value="Zn peptidases"/>
    <property type="match status" value="1"/>
</dbReference>
<dbReference type="GO" id="GO:0006518">
    <property type="term" value="P:peptide metabolic process"/>
    <property type="evidence" value="ECO:0007669"/>
    <property type="project" value="TreeGrafter"/>
</dbReference>
<dbReference type="GO" id="GO:0004181">
    <property type="term" value="F:metallocarboxypeptidase activity"/>
    <property type="evidence" value="ECO:0007669"/>
    <property type="project" value="InterPro"/>
</dbReference>
<dbReference type="GO" id="GO:0008270">
    <property type="term" value="F:zinc ion binding"/>
    <property type="evidence" value="ECO:0007669"/>
    <property type="project" value="InterPro"/>
</dbReference>
<feature type="active site" description="Proton donor/acceptor" evidence="3">
    <location>
        <position position="78"/>
    </location>
</feature>
<dbReference type="Proteomes" id="UP001154329">
    <property type="component" value="Chromosome 1"/>
</dbReference>
<dbReference type="InterPro" id="IPR050753">
    <property type="entry name" value="Peptidase_M14_domain"/>
</dbReference>
<dbReference type="Gene3D" id="2.60.40.1120">
    <property type="entry name" value="Carboxypeptidase-like, regulatory domain"/>
    <property type="match status" value="1"/>
</dbReference>
<sequence length="264" mass="29862">MFQSYTSTPSLTPDDDVFKHLALTYSRNHPTMNQGVACKAGTPTFNNGITNGAAWYPLTGGMQDFNYVWYGCMEVTLELSCCKYPPTSELPKLWEENRLSLVKFLAEAHRGVHGFVMDEHGNPIEKASLKIKGRDVGFQTTKYGEFWRILLPGVYKLEIYGDGYIPKEMDFMVVEQHPTLLNVTLHTSKVGRPPNRPRLKSWQPPWMTGARDETISVRGASPNFSRNWRDGLRAYCSDAGPTSRSWHARTVTVVAVVLFTGHRK</sequence>